<reference evidence="1 2" key="1">
    <citation type="journal article" date="2022" name="Genome Biol. Evol.">
        <title>The Spruce Budworm Genome: Reconstructing the Evolutionary History of Antifreeze Proteins.</title>
        <authorList>
            <person name="Beliveau C."/>
            <person name="Gagne P."/>
            <person name="Picq S."/>
            <person name="Vernygora O."/>
            <person name="Keeling C.I."/>
            <person name="Pinkney K."/>
            <person name="Doucet D."/>
            <person name="Wen F."/>
            <person name="Johnston J.S."/>
            <person name="Maaroufi H."/>
            <person name="Boyle B."/>
            <person name="Laroche J."/>
            <person name="Dewar K."/>
            <person name="Juretic N."/>
            <person name="Blackburn G."/>
            <person name="Nisole A."/>
            <person name="Brunet B."/>
            <person name="Brandao M."/>
            <person name="Lumley L."/>
            <person name="Duan J."/>
            <person name="Quan G."/>
            <person name="Lucarotti C.J."/>
            <person name="Roe A.D."/>
            <person name="Sperling F.A.H."/>
            <person name="Levesque R.C."/>
            <person name="Cusson M."/>
        </authorList>
    </citation>
    <scope>NUCLEOTIDE SEQUENCE [LARGE SCALE GENOMIC DNA]</scope>
    <source>
        <strain evidence="1">Glfc:IPQL:Cfum</strain>
    </source>
</reference>
<dbReference type="EMBL" id="CM046122">
    <property type="protein sequence ID" value="KAI8423528.1"/>
    <property type="molecule type" value="Genomic_DNA"/>
</dbReference>
<gene>
    <name evidence="1" type="ORF">MSG28_012628</name>
</gene>
<dbReference type="Proteomes" id="UP001064048">
    <property type="component" value="Chromosome 22"/>
</dbReference>
<evidence type="ECO:0000313" key="1">
    <source>
        <dbReference type="EMBL" id="KAI8423528.1"/>
    </source>
</evidence>
<name>A0ACC0JHD7_CHOFU</name>
<keyword evidence="2" id="KW-1185">Reference proteome</keyword>
<proteinExistence type="predicted"/>
<organism evidence="1 2">
    <name type="scientific">Choristoneura fumiferana</name>
    <name type="common">Spruce budworm moth</name>
    <name type="synonym">Archips fumiferana</name>
    <dbReference type="NCBI Taxonomy" id="7141"/>
    <lineage>
        <taxon>Eukaryota</taxon>
        <taxon>Metazoa</taxon>
        <taxon>Ecdysozoa</taxon>
        <taxon>Arthropoda</taxon>
        <taxon>Hexapoda</taxon>
        <taxon>Insecta</taxon>
        <taxon>Pterygota</taxon>
        <taxon>Neoptera</taxon>
        <taxon>Endopterygota</taxon>
        <taxon>Lepidoptera</taxon>
        <taxon>Glossata</taxon>
        <taxon>Ditrysia</taxon>
        <taxon>Tortricoidea</taxon>
        <taxon>Tortricidae</taxon>
        <taxon>Tortricinae</taxon>
        <taxon>Choristoneura</taxon>
    </lineage>
</organism>
<evidence type="ECO:0000313" key="2">
    <source>
        <dbReference type="Proteomes" id="UP001064048"/>
    </source>
</evidence>
<sequence length="242" mass="26729">MHPCGVEASSSLIHHNPWLVLLEYYRRGSMVDIRCGGTLISKRHVITAAHCIKRVDMYKVRLGEYDLRTEEDCVDGVCSVARSIEIVDVAIHPKYNGSSHDIAVLTLGSDAPYTDFIRPICLPTATPRNVTFTAAGWGEIPRISEYSEIKKIIPLPQWKWTDCQNAYQGTELLHDVICAGGEEGVDTCNGDSGGPLVEYKERAELAGLTSKGFTVCGTEGKPGIYTSVFTYLDWVNDVMDKV</sequence>
<comment type="caution">
    <text evidence="1">The sequence shown here is derived from an EMBL/GenBank/DDBJ whole genome shotgun (WGS) entry which is preliminary data.</text>
</comment>
<accession>A0ACC0JHD7</accession>
<protein>
    <submittedName>
        <fullName evidence="1">Uncharacterized protein</fullName>
    </submittedName>
</protein>